<keyword evidence="1" id="KW-0732">Signal</keyword>
<gene>
    <name evidence="2" type="ORF">C9I99_26700</name>
</gene>
<accession>A0A2T3IHT8</accession>
<dbReference type="AlphaFoldDB" id="A0A2T3IHT8"/>
<name>A0A2T3IHT8_9GAMM</name>
<evidence type="ECO:0000313" key="3">
    <source>
        <dbReference type="Proteomes" id="UP000241222"/>
    </source>
</evidence>
<dbReference type="Proteomes" id="UP000241222">
    <property type="component" value="Unassembled WGS sequence"/>
</dbReference>
<evidence type="ECO:0000313" key="2">
    <source>
        <dbReference type="EMBL" id="PSU27150.1"/>
    </source>
</evidence>
<organism evidence="2 3">
    <name type="scientific">Photobacterium lutimaris</name>
    <dbReference type="NCBI Taxonomy" id="388278"/>
    <lineage>
        <taxon>Bacteria</taxon>
        <taxon>Pseudomonadati</taxon>
        <taxon>Pseudomonadota</taxon>
        <taxon>Gammaproteobacteria</taxon>
        <taxon>Vibrionales</taxon>
        <taxon>Vibrionaceae</taxon>
        <taxon>Photobacterium</taxon>
    </lineage>
</organism>
<sequence length="64" mass="7008">MKYALIVLLLTFANGSTYAQSVKYVGKVELSHSGGTDSCGCHYNRKTGEYHCHTRKQRGGSCPP</sequence>
<comment type="caution">
    <text evidence="2">The sequence shown here is derived from an EMBL/GenBank/DDBJ whole genome shotgun (WGS) entry which is preliminary data.</text>
</comment>
<dbReference type="NCBIfam" id="NF033223">
    <property type="entry name" value="YHYH_alt"/>
    <property type="match status" value="1"/>
</dbReference>
<protein>
    <submittedName>
        <fullName evidence="2">YHYH domain-containing protein</fullName>
    </submittedName>
</protein>
<dbReference type="InterPro" id="IPR047773">
    <property type="entry name" value="YHYH_dom_bact"/>
</dbReference>
<feature type="signal peptide" evidence="1">
    <location>
        <begin position="1"/>
        <end position="19"/>
    </location>
</feature>
<dbReference type="RefSeq" id="WP_107351872.1">
    <property type="nucleotide sequence ID" value="NZ_PYMH01000030.1"/>
</dbReference>
<dbReference type="OrthoDB" id="5366081at2"/>
<dbReference type="EMBL" id="PYMH01000030">
    <property type="protein sequence ID" value="PSU27150.1"/>
    <property type="molecule type" value="Genomic_DNA"/>
</dbReference>
<keyword evidence="3" id="KW-1185">Reference proteome</keyword>
<feature type="chain" id="PRO_5015593456" evidence="1">
    <location>
        <begin position="20"/>
        <end position="64"/>
    </location>
</feature>
<proteinExistence type="predicted"/>
<evidence type="ECO:0000256" key="1">
    <source>
        <dbReference type="SAM" id="SignalP"/>
    </source>
</evidence>
<reference evidence="2 3" key="1">
    <citation type="submission" date="2018-03" db="EMBL/GenBank/DDBJ databases">
        <title>Whole genome sequencing of Histamine producing bacteria.</title>
        <authorList>
            <person name="Butler K."/>
        </authorList>
    </citation>
    <scope>NUCLEOTIDE SEQUENCE [LARGE SCALE GENOMIC DNA]</scope>
    <source>
        <strain evidence="2 3">JCM 13586</strain>
    </source>
</reference>